<comment type="caution">
    <text evidence="2">The sequence shown here is derived from an EMBL/GenBank/DDBJ whole genome shotgun (WGS) entry which is preliminary data.</text>
</comment>
<name>A0A1F8F1G7_9BACT</name>
<reference evidence="2 3" key="1">
    <citation type="journal article" date="2016" name="Nat. Commun.">
        <title>Thousands of microbial genomes shed light on interconnected biogeochemical processes in an aquifer system.</title>
        <authorList>
            <person name="Anantharaman K."/>
            <person name="Brown C.T."/>
            <person name="Hug L.A."/>
            <person name="Sharon I."/>
            <person name="Castelle C.J."/>
            <person name="Probst A.J."/>
            <person name="Thomas B.C."/>
            <person name="Singh A."/>
            <person name="Wilkins M.J."/>
            <person name="Karaoz U."/>
            <person name="Brodie E.L."/>
            <person name="Williams K.H."/>
            <person name="Hubbard S.S."/>
            <person name="Banfield J.F."/>
        </authorList>
    </citation>
    <scope>NUCLEOTIDE SEQUENCE [LARGE SCALE GENOMIC DNA]</scope>
</reference>
<evidence type="ECO:0000256" key="1">
    <source>
        <dbReference type="SAM" id="MobiDB-lite"/>
    </source>
</evidence>
<gene>
    <name evidence="2" type="ORF">A2669_01545</name>
</gene>
<protein>
    <submittedName>
        <fullName evidence="2">Uncharacterized protein</fullName>
    </submittedName>
</protein>
<dbReference type="AlphaFoldDB" id="A0A1F8F1G7"/>
<evidence type="ECO:0000313" key="2">
    <source>
        <dbReference type="EMBL" id="OGN06430.1"/>
    </source>
</evidence>
<sequence>MENKNYFTPYALKLLTLKEVGRVKIYMEYVVKLPDTVKSILTASETADYLEDTLGPAYQLSENQIVALTAIIHDILCGQVSGNLEETVAQKLTVDGTTANRLLNQLAKELLAPAIEDIKKVRQEKFPDRIRESEPAQSPGSSPPIPVNQNNIVNLRDK</sequence>
<dbReference type="EMBL" id="MGJM01000014">
    <property type="protein sequence ID" value="OGN06430.1"/>
    <property type="molecule type" value="Genomic_DNA"/>
</dbReference>
<dbReference type="Proteomes" id="UP000177605">
    <property type="component" value="Unassembled WGS sequence"/>
</dbReference>
<feature type="region of interest" description="Disordered" evidence="1">
    <location>
        <begin position="126"/>
        <end position="158"/>
    </location>
</feature>
<accession>A0A1F8F1G7</accession>
<evidence type="ECO:0000313" key="3">
    <source>
        <dbReference type="Proteomes" id="UP000177605"/>
    </source>
</evidence>
<feature type="compositionally biased region" description="Low complexity" evidence="1">
    <location>
        <begin position="147"/>
        <end position="158"/>
    </location>
</feature>
<organism evidence="2 3">
    <name type="scientific">Candidatus Yanofskybacteria bacterium RIFCSPHIGHO2_01_FULL_48_25b</name>
    <dbReference type="NCBI Taxonomy" id="1802672"/>
    <lineage>
        <taxon>Bacteria</taxon>
        <taxon>Candidatus Yanofskyibacteriota</taxon>
    </lineage>
</organism>
<proteinExistence type="predicted"/>